<comment type="similarity">
    <text evidence="2 10">Belongs to the glutamate--cysteine ligase type 3 family.</text>
</comment>
<evidence type="ECO:0000313" key="11">
    <source>
        <dbReference type="EMBL" id="KFM58895.1"/>
    </source>
</evidence>
<dbReference type="EMBL" id="KK112933">
    <property type="protein sequence ID" value="KFM58895.1"/>
    <property type="molecule type" value="Genomic_DNA"/>
</dbReference>
<evidence type="ECO:0000256" key="1">
    <source>
        <dbReference type="ARBA" id="ARBA00005006"/>
    </source>
</evidence>
<dbReference type="GO" id="GO:0006750">
    <property type="term" value="P:glutathione biosynthetic process"/>
    <property type="evidence" value="ECO:0007669"/>
    <property type="project" value="UniProtKB-UniRule"/>
</dbReference>
<evidence type="ECO:0000313" key="12">
    <source>
        <dbReference type="Proteomes" id="UP000054359"/>
    </source>
</evidence>
<sequence length="274" mass="30950">MGLLSEGSPLTWEETKKYADYVREHGVIQFIKIYHRLKDRQNDCLKWGDEVEYMVIKFDHSKKTAKVCLKAEKLLTVLMEKEKENHGDVKALWRPEFGAYMIEGTPGKPYGALSSCFNVVEANMRARRLEVTDMLESDESLLCLTSFPRLGCAEFTFPPANTDPKGSALRSLFFPDAAVYGGHPRFKTLARNIRQRRGRKVIINVPIYRDQNTSDPFVEDFTNLGDDGEAAAAALPNHVYMDAMGFGMGCSCLQVTFQACNINEARTLYDQLAP</sequence>
<evidence type="ECO:0000256" key="2">
    <source>
        <dbReference type="ARBA" id="ARBA00008100"/>
    </source>
</evidence>
<dbReference type="OMA" id="ATELCEC"/>
<keyword evidence="4 10" id="KW-0436">Ligase</keyword>
<dbReference type="Proteomes" id="UP000054359">
    <property type="component" value="Unassembled WGS sequence"/>
</dbReference>
<evidence type="ECO:0000256" key="10">
    <source>
        <dbReference type="RuleBase" id="RU367135"/>
    </source>
</evidence>
<dbReference type="SUPFAM" id="SSF55931">
    <property type="entry name" value="Glutamine synthetase/guanido kinase"/>
    <property type="match status" value="1"/>
</dbReference>
<dbReference type="PANTHER" id="PTHR11164:SF0">
    <property type="entry name" value="GLUTAMATE--CYSTEINE LIGASE CATALYTIC SUBUNIT"/>
    <property type="match status" value="1"/>
</dbReference>
<gene>
    <name evidence="11" type="ORF">X975_06818</name>
</gene>
<keyword evidence="6 10" id="KW-0547">Nucleotide-binding</keyword>
<evidence type="ECO:0000256" key="6">
    <source>
        <dbReference type="ARBA" id="ARBA00022741"/>
    </source>
</evidence>
<keyword evidence="5 10" id="KW-0317">Glutathione biosynthesis</keyword>
<dbReference type="FunFam" id="3.30.590.50:FF:000002">
    <property type="entry name" value="Glutamate--cysteine ligase catalytic subunit"/>
    <property type="match status" value="1"/>
</dbReference>
<dbReference type="STRING" id="407821.A0A087T1A6"/>
<keyword evidence="12" id="KW-1185">Reference proteome</keyword>
<proteinExistence type="inferred from homology"/>
<dbReference type="GO" id="GO:0005524">
    <property type="term" value="F:ATP binding"/>
    <property type="evidence" value="ECO:0007669"/>
    <property type="project" value="UniProtKB-UniRule"/>
</dbReference>
<evidence type="ECO:0000256" key="4">
    <source>
        <dbReference type="ARBA" id="ARBA00022598"/>
    </source>
</evidence>
<dbReference type="EC" id="6.3.2.2" evidence="3 10"/>
<dbReference type="Pfam" id="PF03074">
    <property type="entry name" value="GCS"/>
    <property type="match status" value="1"/>
</dbReference>
<reference evidence="11 12" key="1">
    <citation type="submission" date="2013-11" db="EMBL/GenBank/DDBJ databases">
        <title>Genome sequencing of Stegodyphus mimosarum.</title>
        <authorList>
            <person name="Bechsgaard J."/>
        </authorList>
    </citation>
    <scope>NUCLEOTIDE SEQUENCE [LARGE SCALE GENOMIC DNA]</scope>
</reference>
<name>A0A087T1A6_STEMI</name>
<comment type="catalytic activity">
    <reaction evidence="10">
        <text>L-cysteine + L-glutamate + ATP = gamma-L-glutamyl-L-cysteine + ADP + phosphate + H(+)</text>
        <dbReference type="Rhea" id="RHEA:13285"/>
        <dbReference type="ChEBI" id="CHEBI:15378"/>
        <dbReference type="ChEBI" id="CHEBI:29985"/>
        <dbReference type="ChEBI" id="CHEBI:30616"/>
        <dbReference type="ChEBI" id="CHEBI:35235"/>
        <dbReference type="ChEBI" id="CHEBI:43474"/>
        <dbReference type="ChEBI" id="CHEBI:58173"/>
        <dbReference type="ChEBI" id="CHEBI:456216"/>
        <dbReference type="EC" id="6.3.2.2"/>
    </reaction>
</comment>
<dbReference type="GO" id="GO:0004357">
    <property type="term" value="F:glutamate-cysteine ligase activity"/>
    <property type="evidence" value="ECO:0007669"/>
    <property type="project" value="UniProtKB-UniRule"/>
</dbReference>
<organism evidence="11 12">
    <name type="scientific">Stegodyphus mimosarum</name>
    <name type="common">African social velvet spider</name>
    <dbReference type="NCBI Taxonomy" id="407821"/>
    <lineage>
        <taxon>Eukaryota</taxon>
        <taxon>Metazoa</taxon>
        <taxon>Ecdysozoa</taxon>
        <taxon>Arthropoda</taxon>
        <taxon>Chelicerata</taxon>
        <taxon>Arachnida</taxon>
        <taxon>Araneae</taxon>
        <taxon>Araneomorphae</taxon>
        <taxon>Entelegynae</taxon>
        <taxon>Eresoidea</taxon>
        <taxon>Eresidae</taxon>
        <taxon>Stegodyphus</taxon>
    </lineage>
</organism>
<evidence type="ECO:0000256" key="5">
    <source>
        <dbReference type="ARBA" id="ARBA00022684"/>
    </source>
</evidence>
<dbReference type="UniPathway" id="UPA00142">
    <property type="reaction ID" value="UER00209"/>
</dbReference>
<dbReference type="OrthoDB" id="7939818at2759"/>
<dbReference type="AlphaFoldDB" id="A0A087T1A6"/>
<evidence type="ECO:0000256" key="3">
    <source>
        <dbReference type="ARBA" id="ARBA00012220"/>
    </source>
</evidence>
<protein>
    <recommendedName>
        <fullName evidence="3 10">Glutamate--cysteine ligase</fullName>
        <ecNumber evidence="3 10">6.3.2.2</ecNumber>
    </recommendedName>
    <alternativeName>
        <fullName evidence="9 10">Gamma-ECS</fullName>
    </alternativeName>
    <alternativeName>
        <fullName evidence="8 10">Gamma-glutamylcysteine synthetase</fullName>
    </alternativeName>
</protein>
<keyword evidence="7 10" id="KW-0067">ATP-binding</keyword>
<dbReference type="GO" id="GO:0017109">
    <property type="term" value="C:glutamate-cysteine ligase complex"/>
    <property type="evidence" value="ECO:0007669"/>
    <property type="project" value="TreeGrafter"/>
</dbReference>
<dbReference type="InterPro" id="IPR014746">
    <property type="entry name" value="Gln_synth/guanido_kin_cat_dom"/>
</dbReference>
<comment type="pathway">
    <text evidence="1 10">Sulfur metabolism; glutathione biosynthesis; glutathione from L-cysteine and L-glutamate: step 1/2.</text>
</comment>
<feature type="non-terminal residue" evidence="11">
    <location>
        <position position="274"/>
    </location>
</feature>
<dbReference type="Gene3D" id="3.30.590.50">
    <property type="match status" value="1"/>
</dbReference>
<evidence type="ECO:0000256" key="7">
    <source>
        <dbReference type="ARBA" id="ARBA00022840"/>
    </source>
</evidence>
<evidence type="ECO:0000256" key="8">
    <source>
        <dbReference type="ARBA" id="ARBA00030585"/>
    </source>
</evidence>
<evidence type="ECO:0000256" key="9">
    <source>
        <dbReference type="ARBA" id="ARBA00032122"/>
    </source>
</evidence>
<dbReference type="InterPro" id="IPR004308">
    <property type="entry name" value="GCS"/>
</dbReference>
<dbReference type="PANTHER" id="PTHR11164">
    <property type="entry name" value="GLUTAMATE CYSTEINE LIGASE"/>
    <property type="match status" value="1"/>
</dbReference>
<accession>A0A087T1A6</accession>